<keyword evidence="2" id="KW-1185">Reference proteome</keyword>
<evidence type="ECO:0000313" key="2">
    <source>
        <dbReference type="Proteomes" id="UP000830197"/>
    </source>
</evidence>
<evidence type="ECO:0000313" key="1">
    <source>
        <dbReference type="EMBL" id="QNQ73378.1"/>
    </source>
</evidence>
<accession>A0AAE7JKL3</accession>
<reference evidence="1" key="1">
    <citation type="journal article" date="2020" name="Virus Res.">
        <title>Mixed infection by a partitivirus and a negative-sense RNA virus related to mymonaviruses in the polypore fungus Bondarzewia berkeleyi.</title>
        <authorList>
            <person name="Vainio E.J."/>
            <person name="Sutela S."/>
        </authorList>
    </citation>
    <scope>NUCLEOTIDE SEQUENCE</scope>
    <source>
        <strain evidence="1">FD-104</strain>
    </source>
</reference>
<proteinExistence type="predicted"/>
<dbReference type="Proteomes" id="UP000830197">
    <property type="component" value="Segment"/>
</dbReference>
<organism evidence="1 2">
    <name type="scientific">Bondarzewia berkeleyi negative-strand RNA virus 1</name>
    <dbReference type="NCBI Taxonomy" id="2768771"/>
    <lineage>
        <taxon>Viruses</taxon>
        <taxon>Riboviria</taxon>
        <taxon>Orthornavirae</taxon>
        <taxon>Negarnaviricota</taxon>
        <taxon>Haploviricotina</taxon>
        <taxon>Monjiviricetes</taxon>
        <taxon>Mononegavirales</taxon>
        <taxon>Mymonaviridae</taxon>
        <taxon>Auricularimonavirus</taxon>
        <taxon>Auricularimonavirus bondarzewiae</taxon>
    </lineage>
</organism>
<dbReference type="RefSeq" id="YP_010800711.1">
    <property type="nucleotide sequence ID" value="NC_076899.1"/>
</dbReference>
<name>A0AAE7JKL3_9MONO</name>
<dbReference type="GeneID" id="80539351"/>
<sequence>MSSQLDIVLASDPRLARALELRKNKKSLLSQHTSLTVRLEAAHKDIETLKETFGQLQRLAVPALGGCIRNAIALINLLELEGNITANMPPVPESLTHHPGADMTACMSYMVELQNWSFEVAEDRLRRMRVVPAYPQAETTPLQPDTTAQMLTEAFAAVYLDDDE</sequence>
<dbReference type="EMBL" id="MT447187">
    <property type="protein sequence ID" value="QNQ73378.1"/>
    <property type="molecule type" value="Viral_cRNA"/>
</dbReference>
<dbReference type="KEGG" id="vg:80539351"/>
<protein>
    <submittedName>
        <fullName evidence="1">ORF4 protein</fullName>
    </submittedName>
</protein>